<organism evidence="2 3">
    <name type="scientific">Opisthorchis viverrini</name>
    <name type="common">Southeast Asian liver fluke</name>
    <dbReference type="NCBI Taxonomy" id="6198"/>
    <lineage>
        <taxon>Eukaryota</taxon>
        <taxon>Metazoa</taxon>
        <taxon>Spiralia</taxon>
        <taxon>Lophotrochozoa</taxon>
        <taxon>Platyhelminthes</taxon>
        <taxon>Trematoda</taxon>
        <taxon>Digenea</taxon>
        <taxon>Opisthorchiida</taxon>
        <taxon>Opisthorchiata</taxon>
        <taxon>Opisthorchiidae</taxon>
        <taxon>Opisthorchis</taxon>
    </lineage>
</organism>
<feature type="region of interest" description="Disordered" evidence="1">
    <location>
        <begin position="21"/>
        <end position="42"/>
    </location>
</feature>
<keyword evidence="3" id="KW-1185">Reference proteome</keyword>
<reference evidence="2 3" key="1">
    <citation type="submission" date="2013-11" db="EMBL/GenBank/DDBJ databases">
        <title>Opisthorchis viverrini - life in the bile duct.</title>
        <authorList>
            <person name="Young N.D."/>
            <person name="Nagarajan N."/>
            <person name="Lin S.J."/>
            <person name="Korhonen P.K."/>
            <person name="Jex A.R."/>
            <person name="Hall R.S."/>
            <person name="Safavi-Hemami H."/>
            <person name="Kaewkong W."/>
            <person name="Bertrand D."/>
            <person name="Gao S."/>
            <person name="Seet Q."/>
            <person name="Wongkham S."/>
            <person name="Teh B.T."/>
            <person name="Wongkham C."/>
            <person name="Intapan P.M."/>
            <person name="Maleewong W."/>
            <person name="Yang X."/>
            <person name="Hu M."/>
            <person name="Wang Z."/>
            <person name="Hofmann A."/>
            <person name="Sternberg P.W."/>
            <person name="Tan P."/>
            <person name="Wang J."/>
            <person name="Gasser R.B."/>
        </authorList>
    </citation>
    <scope>NUCLEOTIDE SEQUENCE [LARGE SCALE GENOMIC DNA]</scope>
</reference>
<protein>
    <submittedName>
        <fullName evidence="2">Uncharacterized protein</fullName>
    </submittedName>
</protein>
<dbReference type="Proteomes" id="UP000054324">
    <property type="component" value="Unassembled WGS sequence"/>
</dbReference>
<dbReference type="GeneID" id="20317572"/>
<evidence type="ECO:0000313" key="2">
    <source>
        <dbReference type="EMBL" id="KER30120.1"/>
    </source>
</evidence>
<accession>A0A075A3J2</accession>
<sequence length="303" mass="34458">MWFNDEERSTRLDRSAGCFTNQETSTFGIPPNPSPTSFDPSVPPISITNRFQRTHTRHSIYSSQHSSADFSTPNLSHKDPLFREVLQLQREILYPGGIITEGVPSDFRRYVAFVNAGHRVWVAGWNNACKELYRLFHIGDQLVSINNLLVKDSRHAFHLFCHIESERENWCTLRLRRTPLAKSFAVRRVEPGQSVGVRLNQGTNEVRLVVPDGLVSKVGLSSAPELSLATCSLEKKQMDKSSQTWTITELNGHAVNMFFTHGETEVLLNAYGSEMSFVVQPSDLIACLRQELKRFKSYKQYIP</sequence>
<dbReference type="CTD" id="20317572"/>
<dbReference type="STRING" id="6198.A0A075A3J2"/>
<dbReference type="RefSeq" id="XP_009166118.1">
    <property type="nucleotide sequence ID" value="XM_009167854.1"/>
</dbReference>
<dbReference type="KEGG" id="ovi:T265_03385"/>
<evidence type="ECO:0000313" key="3">
    <source>
        <dbReference type="Proteomes" id="UP000054324"/>
    </source>
</evidence>
<gene>
    <name evidence="2" type="ORF">T265_03385</name>
</gene>
<evidence type="ECO:0000256" key="1">
    <source>
        <dbReference type="SAM" id="MobiDB-lite"/>
    </source>
</evidence>
<dbReference type="OrthoDB" id="6126662at2759"/>
<dbReference type="AlphaFoldDB" id="A0A075A3J2"/>
<proteinExistence type="predicted"/>
<dbReference type="EMBL" id="KL596666">
    <property type="protein sequence ID" value="KER30120.1"/>
    <property type="molecule type" value="Genomic_DNA"/>
</dbReference>
<name>A0A075A3J2_OPIVI</name>